<evidence type="ECO:0000256" key="3">
    <source>
        <dbReference type="ARBA" id="ARBA00022960"/>
    </source>
</evidence>
<gene>
    <name evidence="8" type="ORF">COU06_01490</name>
</gene>
<feature type="coiled-coil region" evidence="5">
    <location>
        <begin position="51"/>
        <end position="78"/>
    </location>
</feature>
<dbReference type="PANTHER" id="PTHR34138:SF1">
    <property type="entry name" value="CELL SHAPE-DETERMINING PROTEIN MREC"/>
    <property type="match status" value="1"/>
</dbReference>
<feature type="domain" description="Rod shape-determining protein MreC beta-barrel core" evidence="7">
    <location>
        <begin position="92"/>
        <end position="233"/>
    </location>
</feature>
<evidence type="ECO:0000256" key="4">
    <source>
        <dbReference type="ARBA" id="ARBA00032089"/>
    </source>
</evidence>
<dbReference type="InterPro" id="IPR055342">
    <property type="entry name" value="MreC_beta-barrel_core"/>
</dbReference>
<keyword evidence="3" id="KW-0133">Cell shape</keyword>
<dbReference type="InterPro" id="IPR042177">
    <property type="entry name" value="Cell/Rod_1"/>
</dbReference>
<sequence>MKKKGLLRLLGLFILVFFFVQLFLVPKRYINSEIVQALQAPRFFLNGFSRQNDLINSIKNLEKENLSLRLEVLRLEDKVNDEHQGYIFTNVFSKYPYNDNDRLVIDAGLNDGVVTGMTVNFQPGVFLGEVVSALENRAEVRTIFDPGWELPVRIGEDGVDALLIGGHQPRLTLISKSKEIKVDDRVYVADKEFVYGLTIGFIDRVLIDDKEVFYSAKIRIPYQRSEIKEVFILRNE</sequence>
<proteinExistence type="inferred from homology"/>
<dbReference type="PANTHER" id="PTHR34138">
    <property type="entry name" value="CELL SHAPE-DETERMINING PROTEIN MREC"/>
    <property type="match status" value="1"/>
</dbReference>
<evidence type="ECO:0000313" key="8">
    <source>
        <dbReference type="EMBL" id="PIT93141.1"/>
    </source>
</evidence>
<dbReference type="EMBL" id="PFAY01000011">
    <property type="protein sequence ID" value="PIT93141.1"/>
    <property type="molecule type" value="Genomic_DNA"/>
</dbReference>
<dbReference type="AlphaFoldDB" id="A0A2M6WK25"/>
<protein>
    <recommendedName>
        <fullName evidence="2">Cell shape-determining protein MreC</fullName>
    </recommendedName>
    <alternativeName>
        <fullName evidence="4">Cell shape protein MreC</fullName>
    </alternativeName>
</protein>
<dbReference type="GO" id="GO:0005886">
    <property type="term" value="C:plasma membrane"/>
    <property type="evidence" value="ECO:0007669"/>
    <property type="project" value="TreeGrafter"/>
</dbReference>
<dbReference type="InterPro" id="IPR007221">
    <property type="entry name" value="MreC"/>
</dbReference>
<evidence type="ECO:0000313" key="9">
    <source>
        <dbReference type="Proteomes" id="UP000229112"/>
    </source>
</evidence>
<keyword evidence="5" id="KW-0175">Coiled coil</keyword>
<dbReference type="GO" id="GO:0008360">
    <property type="term" value="P:regulation of cell shape"/>
    <property type="evidence" value="ECO:0007669"/>
    <property type="project" value="UniProtKB-KW"/>
</dbReference>
<comment type="similarity">
    <text evidence="1">Belongs to the MreC family.</text>
</comment>
<name>A0A2M6WK25_9BACT</name>
<dbReference type="Gene3D" id="2.40.10.340">
    <property type="entry name" value="Rod shape-determining protein MreC, domain 1"/>
    <property type="match status" value="1"/>
</dbReference>
<organism evidence="8 9">
    <name type="scientific">Candidatus Harrisonbacteria bacterium CG10_big_fil_rev_8_21_14_0_10_38_8</name>
    <dbReference type="NCBI Taxonomy" id="1974582"/>
    <lineage>
        <taxon>Bacteria</taxon>
        <taxon>Candidatus Harrisoniibacteriota</taxon>
    </lineage>
</organism>
<dbReference type="InterPro" id="IPR042175">
    <property type="entry name" value="Cell/Rod_MreC_2"/>
</dbReference>
<accession>A0A2M6WK25</accession>
<evidence type="ECO:0000256" key="1">
    <source>
        <dbReference type="ARBA" id="ARBA00009369"/>
    </source>
</evidence>
<evidence type="ECO:0000256" key="2">
    <source>
        <dbReference type="ARBA" id="ARBA00013855"/>
    </source>
</evidence>
<keyword evidence="6" id="KW-0812">Transmembrane</keyword>
<dbReference type="Proteomes" id="UP000229112">
    <property type="component" value="Unassembled WGS sequence"/>
</dbReference>
<feature type="transmembrane region" description="Helical" evidence="6">
    <location>
        <begin position="6"/>
        <end position="25"/>
    </location>
</feature>
<evidence type="ECO:0000256" key="6">
    <source>
        <dbReference type="SAM" id="Phobius"/>
    </source>
</evidence>
<comment type="caution">
    <text evidence="8">The sequence shown here is derived from an EMBL/GenBank/DDBJ whole genome shotgun (WGS) entry which is preliminary data.</text>
</comment>
<evidence type="ECO:0000256" key="5">
    <source>
        <dbReference type="SAM" id="Coils"/>
    </source>
</evidence>
<reference evidence="9" key="1">
    <citation type="submission" date="2017-09" db="EMBL/GenBank/DDBJ databases">
        <title>Depth-based differentiation of microbial function through sediment-hosted aquifers and enrichment of novel symbionts in the deep terrestrial subsurface.</title>
        <authorList>
            <person name="Probst A.J."/>
            <person name="Ladd B."/>
            <person name="Jarett J.K."/>
            <person name="Geller-Mcgrath D.E."/>
            <person name="Sieber C.M.K."/>
            <person name="Emerson J.B."/>
            <person name="Anantharaman K."/>
            <person name="Thomas B.C."/>
            <person name="Malmstrom R."/>
            <person name="Stieglmeier M."/>
            <person name="Klingl A."/>
            <person name="Woyke T."/>
            <person name="Ryan C.M."/>
            <person name="Banfield J.F."/>
        </authorList>
    </citation>
    <scope>NUCLEOTIDE SEQUENCE [LARGE SCALE GENOMIC DNA]</scope>
</reference>
<dbReference type="Gene3D" id="2.40.10.350">
    <property type="entry name" value="Rod shape-determining protein MreC, domain 2"/>
    <property type="match status" value="1"/>
</dbReference>
<keyword evidence="6" id="KW-0472">Membrane</keyword>
<dbReference type="Pfam" id="PF04085">
    <property type="entry name" value="MreC"/>
    <property type="match status" value="1"/>
</dbReference>
<keyword evidence="6" id="KW-1133">Transmembrane helix</keyword>
<evidence type="ECO:0000259" key="7">
    <source>
        <dbReference type="Pfam" id="PF04085"/>
    </source>
</evidence>